<dbReference type="EMBL" id="MW892741">
    <property type="protein sequence ID" value="UVZ35034.1"/>
    <property type="molecule type" value="Genomic_DNA"/>
</dbReference>
<organism evidence="2">
    <name type="scientific">Melanchra picta nucleopolyhedrovirus</name>
    <dbReference type="NCBI Taxonomy" id="2975247"/>
    <lineage>
        <taxon>Viruses</taxon>
        <taxon>Viruses incertae sedis</taxon>
        <taxon>Naldaviricetes</taxon>
        <taxon>Lefavirales</taxon>
        <taxon>Baculoviridae</taxon>
        <taxon>Alphabaculovirus</taxon>
        <taxon>Alphabaculovirus maconfiguratae</taxon>
    </lineage>
</organism>
<feature type="region of interest" description="Disordered" evidence="1">
    <location>
        <begin position="69"/>
        <end position="120"/>
    </location>
</feature>
<reference evidence="2" key="1">
    <citation type="journal article" date="1968" name="J. Invertebr. Pathol.">
        <title>A previously undescribed polyhedrosis of the zebra caterpillar, Ceramica picta.</title>
        <authorList>
            <person name="Adams J.R."/>
            <person name="Wallis R.L."/>
            <person name="Wilcox T.A."/>
            <person name="Faust R.M."/>
        </authorList>
    </citation>
    <scope>NUCLEOTIDE SEQUENCE</scope>
    <source>
        <strain evidence="2">600</strain>
    </source>
</reference>
<evidence type="ECO:0000313" key="2">
    <source>
        <dbReference type="EMBL" id="UVZ35034.1"/>
    </source>
</evidence>
<protein>
    <submittedName>
        <fullName evidence="2">Uncharacterized protein</fullName>
    </submittedName>
</protein>
<accession>A0AA49CJC7</accession>
<proteinExistence type="predicted"/>
<sequence>MGFDGLVTIYFLDKDKNVIKSEDFSCHKMCPEYLQMNIVPNAEFVQVCFSNDEQSCKCIYCIKAAIEEDEAETETEEDETEQKTASEENEAETEQKIAEGDEEPQIKRRRTSNVNVDIKE</sequence>
<feature type="compositionally biased region" description="Acidic residues" evidence="1">
    <location>
        <begin position="69"/>
        <end position="80"/>
    </location>
</feature>
<name>A0AA49CJC7_NPVMC</name>
<evidence type="ECO:0000256" key="1">
    <source>
        <dbReference type="SAM" id="MobiDB-lite"/>
    </source>
</evidence>
<reference evidence="2" key="2">
    <citation type="submission" date="2021-04" db="EMBL/GenBank/DDBJ databases">
        <title>Melanchra picta nucleopolyhedrovirus is an isolate of species Mamestra configurata nucleopolyhedrovirus A.</title>
        <authorList>
            <person name="Harrison R.L."/>
            <person name="Rowley D.L."/>
        </authorList>
    </citation>
    <scope>NUCLEOTIDE SEQUENCE</scope>
    <source>
        <strain evidence="2">600</strain>
    </source>
</reference>